<dbReference type="PANTHER" id="PTHR12900:SF0">
    <property type="entry name" value="CHECKPOINT PROTEIN"/>
    <property type="match status" value="1"/>
</dbReference>
<dbReference type="GO" id="GO:0005730">
    <property type="term" value="C:nucleolus"/>
    <property type="evidence" value="ECO:0007669"/>
    <property type="project" value="InterPro"/>
</dbReference>
<organism evidence="5 6">
    <name type="scientific">Sporidiobolus salmonicolor</name>
    <name type="common">Yeast-like fungus</name>
    <name type="synonym">Sporobolomyces salmonicolor</name>
    <dbReference type="NCBI Taxonomy" id="5005"/>
    <lineage>
        <taxon>Eukaryota</taxon>
        <taxon>Fungi</taxon>
        <taxon>Dikarya</taxon>
        <taxon>Basidiomycota</taxon>
        <taxon>Pucciniomycotina</taxon>
        <taxon>Microbotryomycetes</taxon>
        <taxon>Sporidiobolales</taxon>
        <taxon>Sporidiobolaceae</taxon>
        <taxon>Sporobolomyces</taxon>
    </lineage>
</organism>
<dbReference type="GO" id="GO:0033314">
    <property type="term" value="P:mitotic DNA replication checkpoint signaling"/>
    <property type="evidence" value="ECO:0007669"/>
    <property type="project" value="TreeGrafter"/>
</dbReference>
<accession>A0A0D6ENW5</accession>
<dbReference type="GO" id="GO:0031573">
    <property type="term" value="P:mitotic intra-S DNA damage checkpoint signaling"/>
    <property type="evidence" value="ECO:0007669"/>
    <property type="project" value="TreeGrafter"/>
</dbReference>
<reference evidence="6" key="1">
    <citation type="submission" date="2015-02" db="EMBL/GenBank/DDBJ databases">
        <authorList>
            <person name="Gon?alves P."/>
        </authorList>
    </citation>
    <scope>NUCLEOTIDE SEQUENCE [LARGE SCALE GENOMIC DNA]</scope>
</reference>
<gene>
    <name evidence="5" type="primary">SPOSA6832_03315</name>
</gene>
<dbReference type="PANTHER" id="PTHR12900">
    <property type="entry name" value="MITOTIC AND DNA DAMAGE CHECKPOINT PROTEIN HUS1"/>
    <property type="match status" value="1"/>
</dbReference>
<evidence type="ECO:0000256" key="2">
    <source>
        <dbReference type="ARBA" id="ARBA00005563"/>
    </source>
</evidence>
<evidence type="ECO:0000256" key="1">
    <source>
        <dbReference type="ARBA" id="ARBA00004123"/>
    </source>
</evidence>
<evidence type="ECO:0000256" key="4">
    <source>
        <dbReference type="PIRNR" id="PIRNR011312"/>
    </source>
</evidence>
<evidence type="ECO:0000256" key="3">
    <source>
        <dbReference type="ARBA" id="ARBA00023242"/>
    </source>
</evidence>
<dbReference type="GO" id="GO:0000724">
    <property type="term" value="P:double-strand break repair via homologous recombination"/>
    <property type="evidence" value="ECO:0007669"/>
    <property type="project" value="TreeGrafter"/>
</dbReference>
<dbReference type="InterPro" id="IPR007150">
    <property type="entry name" value="HUS1/Mec3"/>
</dbReference>
<dbReference type="Pfam" id="PF04005">
    <property type="entry name" value="Hus1"/>
    <property type="match status" value="1"/>
</dbReference>
<dbReference type="GO" id="GO:0044778">
    <property type="term" value="P:meiotic DNA integrity checkpoint signaling"/>
    <property type="evidence" value="ECO:0007669"/>
    <property type="project" value="TreeGrafter"/>
</dbReference>
<sequence length="317" mass="34776">MRFRADISNPAQFTRLITSLTPLAKVGTIKLTPQTVHLICQGEGTKGGVQNSIFKLDTFRLESNNANEIYLEVSTDALARALKSAQVIMPLSSRTSAEQARPTFLFVVLRRQGATVATIKLAKKGGQGPSGTGKGAHPVLSLVVESASRMGKRLEITQDVFVKVKKAAEIALLKEPLCPEPEVQLVLPPLQLVRTVAERMKTISPYITITANNLGEFRMRAEADEANVETEWRGLKRARMSDEDIEPPELATFFSVRLDTKNLLKFLASYAIAQTCILCLCSDHCAIFYVRVGDSKDRIEGGVLTFFVPAVNPEGDD</sequence>
<dbReference type="AlphaFoldDB" id="A0A0D6ENW5"/>
<evidence type="ECO:0000313" key="5">
    <source>
        <dbReference type="EMBL" id="CEQ41596.1"/>
    </source>
</evidence>
<dbReference type="InterPro" id="IPR016580">
    <property type="entry name" value="HUS1"/>
</dbReference>
<dbReference type="GO" id="GO:0035861">
    <property type="term" value="C:site of double-strand break"/>
    <property type="evidence" value="ECO:0007669"/>
    <property type="project" value="TreeGrafter"/>
</dbReference>
<keyword evidence="3" id="KW-0539">Nucleus</keyword>
<dbReference type="GO" id="GO:0000723">
    <property type="term" value="P:telomere maintenance"/>
    <property type="evidence" value="ECO:0007669"/>
    <property type="project" value="TreeGrafter"/>
</dbReference>
<comment type="similarity">
    <text evidence="2 4">Belongs to the HUS1 family.</text>
</comment>
<dbReference type="PIRSF" id="PIRSF011312">
    <property type="entry name" value="Cell_cycle_HUS1"/>
    <property type="match status" value="1"/>
</dbReference>
<dbReference type="EMBL" id="CENE01000015">
    <property type="protein sequence ID" value="CEQ41596.1"/>
    <property type="molecule type" value="Genomic_DNA"/>
</dbReference>
<dbReference type="GO" id="GO:0030896">
    <property type="term" value="C:checkpoint clamp complex"/>
    <property type="evidence" value="ECO:0007669"/>
    <property type="project" value="InterPro"/>
</dbReference>
<keyword evidence="6" id="KW-1185">Reference proteome</keyword>
<dbReference type="Gene3D" id="3.70.10.10">
    <property type="match status" value="1"/>
</dbReference>
<comment type="subcellular location">
    <subcellularLocation>
        <location evidence="1">Nucleus</location>
    </subcellularLocation>
</comment>
<dbReference type="OrthoDB" id="337750at2759"/>
<dbReference type="Proteomes" id="UP000243876">
    <property type="component" value="Unassembled WGS sequence"/>
</dbReference>
<dbReference type="GO" id="GO:0006289">
    <property type="term" value="P:nucleotide-excision repair"/>
    <property type="evidence" value="ECO:0007669"/>
    <property type="project" value="TreeGrafter"/>
</dbReference>
<evidence type="ECO:0000313" key="6">
    <source>
        <dbReference type="Proteomes" id="UP000243876"/>
    </source>
</evidence>
<proteinExistence type="inferred from homology"/>
<protein>
    <recommendedName>
        <fullName evidence="4">Checkpoint protein</fullName>
    </recommendedName>
</protein>
<name>A0A0D6ENW5_SPOSA</name>